<dbReference type="RefSeq" id="WP_055463996.1">
    <property type="nucleotide sequence ID" value="NZ_CYHG01000011.1"/>
</dbReference>
<keyword evidence="5 15" id="KW-0227">DNA damage</keyword>
<dbReference type="SUPFAM" id="SSF57716">
    <property type="entry name" value="Glucocorticoid receptor-like (DNA-binding domain)"/>
    <property type="match status" value="1"/>
</dbReference>
<dbReference type="InterPro" id="IPR015886">
    <property type="entry name" value="H2TH_FPG"/>
</dbReference>
<dbReference type="PROSITE" id="PS51068">
    <property type="entry name" value="FPG_CAT"/>
    <property type="match status" value="1"/>
</dbReference>
<evidence type="ECO:0000256" key="15">
    <source>
        <dbReference type="HAMAP-Rule" id="MF_00103"/>
    </source>
</evidence>
<dbReference type="InterPro" id="IPR000214">
    <property type="entry name" value="Znf_DNA_glyclase/AP_lyase"/>
</dbReference>
<dbReference type="GO" id="GO:0003684">
    <property type="term" value="F:damaged DNA binding"/>
    <property type="evidence" value="ECO:0007669"/>
    <property type="project" value="InterPro"/>
</dbReference>
<evidence type="ECO:0000256" key="7">
    <source>
        <dbReference type="ARBA" id="ARBA00022801"/>
    </source>
</evidence>
<feature type="domain" description="FPG-type" evidence="16">
    <location>
        <begin position="238"/>
        <end position="272"/>
    </location>
</feature>
<feature type="active site" description="Proton donor; for beta-elimination activity" evidence="15">
    <location>
        <position position="58"/>
    </location>
</feature>
<dbReference type="GO" id="GO:0006284">
    <property type="term" value="P:base-excision repair"/>
    <property type="evidence" value="ECO:0007669"/>
    <property type="project" value="InterPro"/>
</dbReference>
<organism evidence="18 19">
    <name type="scientific">Marinomonas fungiae</name>
    <dbReference type="NCBI Taxonomy" id="1137284"/>
    <lineage>
        <taxon>Bacteria</taxon>
        <taxon>Pseudomonadati</taxon>
        <taxon>Pseudomonadota</taxon>
        <taxon>Gammaproteobacteria</taxon>
        <taxon>Oceanospirillales</taxon>
        <taxon>Oceanospirillaceae</taxon>
        <taxon>Marinomonas</taxon>
    </lineage>
</organism>
<dbReference type="GO" id="GO:0140078">
    <property type="term" value="F:class I DNA-(apurinic or apyrimidinic site) endonuclease activity"/>
    <property type="evidence" value="ECO:0007669"/>
    <property type="project" value="UniProtKB-EC"/>
</dbReference>
<keyword evidence="11 15" id="KW-0456">Lyase</keyword>
<evidence type="ECO:0000256" key="5">
    <source>
        <dbReference type="ARBA" id="ARBA00022763"/>
    </source>
</evidence>
<keyword evidence="6 15" id="KW-0863">Zinc-finger</keyword>
<comment type="cofactor">
    <cofactor evidence="15">
        <name>Zn(2+)</name>
        <dbReference type="ChEBI" id="CHEBI:29105"/>
    </cofactor>
    <text evidence="15">Binds 1 zinc ion per subunit.</text>
</comment>
<feature type="binding site" evidence="15">
    <location>
        <position position="111"/>
    </location>
    <ligand>
        <name>DNA</name>
        <dbReference type="ChEBI" id="CHEBI:16991"/>
    </ligand>
</feature>
<keyword evidence="10 15" id="KW-0234">DNA repair</keyword>
<dbReference type="GO" id="GO:0034039">
    <property type="term" value="F:8-oxo-7,8-dihydroguanine DNA N-glycosylase activity"/>
    <property type="evidence" value="ECO:0007669"/>
    <property type="project" value="TreeGrafter"/>
</dbReference>
<dbReference type="Pfam" id="PF06827">
    <property type="entry name" value="zf-FPG_IleRS"/>
    <property type="match status" value="1"/>
</dbReference>
<evidence type="ECO:0000256" key="8">
    <source>
        <dbReference type="ARBA" id="ARBA00022833"/>
    </source>
</evidence>
<keyword evidence="4 15" id="KW-0479">Metal-binding</keyword>
<evidence type="ECO:0000256" key="4">
    <source>
        <dbReference type="ARBA" id="ARBA00022723"/>
    </source>
</evidence>
<dbReference type="SUPFAM" id="SSF46946">
    <property type="entry name" value="S13-like H2TH domain"/>
    <property type="match status" value="1"/>
</dbReference>
<dbReference type="OrthoDB" id="9800855at2"/>
<gene>
    <name evidence="15" type="primary">mutM</name>
    <name evidence="15" type="synonym">fpg</name>
    <name evidence="18" type="ORF">Ga0061065_1116</name>
</gene>
<dbReference type="Pfam" id="PF01149">
    <property type="entry name" value="Fapy_DNA_glyco"/>
    <property type="match status" value="1"/>
</dbReference>
<evidence type="ECO:0000256" key="1">
    <source>
        <dbReference type="ARBA" id="ARBA00001668"/>
    </source>
</evidence>
<dbReference type="PANTHER" id="PTHR22993">
    <property type="entry name" value="FORMAMIDOPYRIMIDINE-DNA GLYCOSYLASE"/>
    <property type="match status" value="1"/>
</dbReference>
<feature type="domain" description="Formamidopyrimidine-DNA glycosylase catalytic" evidence="17">
    <location>
        <begin position="2"/>
        <end position="114"/>
    </location>
</feature>
<evidence type="ECO:0000256" key="10">
    <source>
        <dbReference type="ARBA" id="ARBA00023204"/>
    </source>
</evidence>
<dbReference type="SUPFAM" id="SSF81624">
    <property type="entry name" value="N-terminal domain of MutM-like DNA repair proteins"/>
    <property type="match status" value="1"/>
</dbReference>
<protein>
    <recommendedName>
        <fullName evidence="15">Formamidopyrimidine-DNA glycosylase</fullName>
        <shortName evidence="15">Fapy-DNA glycosylase</shortName>
        <ecNumber evidence="15">3.2.2.23</ecNumber>
    </recommendedName>
    <alternativeName>
        <fullName evidence="15">DNA-(apurinic or apyrimidinic site) lyase MutM</fullName>
        <shortName evidence="15">AP lyase MutM</shortName>
        <ecNumber evidence="15">4.2.99.18</ecNumber>
    </alternativeName>
</protein>
<feature type="active site" description="Schiff-base intermediate with DNA" evidence="15">
    <location>
        <position position="2"/>
    </location>
</feature>
<evidence type="ECO:0000256" key="3">
    <source>
        <dbReference type="ARBA" id="ARBA00011245"/>
    </source>
</evidence>
<dbReference type="EMBL" id="CYHG01000011">
    <property type="protein sequence ID" value="CUB05418.1"/>
    <property type="molecule type" value="Genomic_DNA"/>
</dbReference>
<keyword evidence="8 15" id="KW-0862">Zinc</keyword>
<evidence type="ECO:0000256" key="14">
    <source>
        <dbReference type="ARBA" id="ARBA00044632"/>
    </source>
</evidence>
<name>A0A0K6IQN8_9GAMM</name>
<feature type="active site" description="Proton donor" evidence="15">
    <location>
        <position position="3"/>
    </location>
</feature>
<keyword evidence="19" id="KW-1185">Reference proteome</keyword>
<feature type="binding site" evidence="15">
    <location>
        <position position="91"/>
    </location>
    <ligand>
        <name>DNA</name>
        <dbReference type="ChEBI" id="CHEBI:16991"/>
    </ligand>
</feature>
<dbReference type="FunFam" id="3.20.190.10:FF:000001">
    <property type="entry name" value="Formamidopyrimidine-DNA glycosylase"/>
    <property type="match status" value="1"/>
</dbReference>
<dbReference type="GO" id="GO:0008270">
    <property type="term" value="F:zinc ion binding"/>
    <property type="evidence" value="ECO:0007669"/>
    <property type="project" value="UniProtKB-UniRule"/>
</dbReference>
<comment type="function">
    <text evidence="15">Involved in base excision repair of DNA damaged by oxidation or by mutagenic agents. Acts as DNA glycosylase that recognizes and removes damaged bases. Has a preference for oxidized purines, such as 7,8-dihydro-8-oxoguanine (8-oxoG). Has AP (apurinic/apyrimidinic) lyase activity and introduces nicks in the DNA strand. Cleaves the DNA backbone by beta-delta elimination to generate a single-strand break at the site of the removed base with both 3'- and 5'-phosphates.</text>
</comment>
<comment type="catalytic activity">
    <reaction evidence="1 15">
        <text>Hydrolysis of DNA containing ring-opened 7-methylguanine residues, releasing 2,6-diamino-4-hydroxy-5-(N-methyl)formamidopyrimidine.</text>
        <dbReference type="EC" id="3.2.2.23"/>
    </reaction>
</comment>
<evidence type="ECO:0000313" key="19">
    <source>
        <dbReference type="Proteomes" id="UP000182769"/>
    </source>
</evidence>
<evidence type="ECO:0000256" key="13">
    <source>
        <dbReference type="ARBA" id="ARBA00023295"/>
    </source>
</evidence>
<evidence type="ECO:0000256" key="11">
    <source>
        <dbReference type="ARBA" id="ARBA00023239"/>
    </source>
</evidence>
<keyword evidence="9 15" id="KW-0238">DNA-binding</keyword>
<dbReference type="PANTHER" id="PTHR22993:SF9">
    <property type="entry name" value="FORMAMIDOPYRIMIDINE-DNA GLYCOSYLASE"/>
    <property type="match status" value="1"/>
</dbReference>
<comment type="subunit">
    <text evidence="3 15">Monomer.</text>
</comment>
<dbReference type="STRING" id="1137284.GCA_001418205_02946"/>
<dbReference type="InterPro" id="IPR020629">
    <property type="entry name" value="FPG_Glyclase"/>
</dbReference>
<accession>A0A0K6IQN8</accession>
<evidence type="ECO:0000259" key="16">
    <source>
        <dbReference type="PROSITE" id="PS51066"/>
    </source>
</evidence>
<feature type="active site" description="Proton donor; for delta-elimination activity" evidence="15">
    <location>
        <position position="262"/>
    </location>
</feature>
<comment type="catalytic activity">
    <reaction evidence="14 15">
        <text>2'-deoxyribonucleotide-(2'-deoxyribose 5'-phosphate)-2'-deoxyribonucleotide-DNA = a 3'-end 2'-deoxyribonucleotide-(2,3-dehydro-2,3-deoxyribose 5'-phosphate)-DNA + a 5'-end 5'-phospho-2'-deoxyribonucleoside-DNA + H(+)</text>
        <dbReference type="Rhea" id="RHEA:66592"/>
        <dbReference type="Rhea" id="RHEA-COMP:13180"/>
        <dbReference type="Rhea" id="RHEA-COMP:16897"/>
        <dbReference type="Rhea" id="RHEA-COMP:17067"/>
        <dbReference type="ChEBI" id="CHEBI:15378"/>
        <dbReference type="ChEBI" id="CHEBI:136412"/>
        <dbReference type="ChEBI" id="CHEBI:157695"/>
        <dbReference type="ChEBI" id="CHEBI:167181"/>
        <dbReference type="EC" id="4.2.99.18"/>
    </reaction>
</comment>
<dbReference type="EC" id="3.2.2.23" evidence="15"/>
<dbReference type="NCBIfam" id="NF002211">
    <property type="entry name" value="PRK01103.1"/>
    <property type="match status" value="1"/>
</dbReference>
<dbReference type="Pfam" id="PF06831">
    <property type="entry name" value="H2TH"/>
    <property type="match status" value="1"/>
</dbReference>
<dbReference type="FunFam" id="1.10.8.50:FF:000003">
    <property type="entry name" value="Formamidopyrimidine-DNA glycosylase"/>
    <property type="match status" value="1"/>
</dbReference>
<dbReference type="SMART" id="SM01232">
    <property type="entry name" value="H2TH"/>
    <property type="match status" value="1"/>
</dbReference>
<dbReference type="AlphaFoldDB" id="A0A0K6IQN8"/>
<comment type="similarity">
    <text evidence="2 15">Belongs to the FPG family.</text>
</comment>
<dbReference type="InterPro" id="IPR012319">
    <property type="entry name" value="FPG_cat"/>
</dbReference>
<evidence type="ECO:0000256" key="6">
    <source>
        <dbReference type="ARBA" id="ARBA00022771"/>
    </source>
</evidence>
<dbReference type="InterPro" id="IPR010979">
    <property type="entry name" value="Ribosomal_uS13-like_H2TH"/>
</dbReference>
<dbReference type="Proteomes" id="UP000182769">
    <property type="component" value="Unassembled WGS sequence"/>
</dbReference>
<dbReference type="InterPro" id="IPR035937">
    <property type="entry name" value="FPG_N"/>
</dbReference>
<dbReference type="CDD" id="cd08966">
    <property type="entry name" value="EcFpg-like_N"/>
    <property type="match status" value="1"/>
</dbReference>
<dbReference type="EC" id="4.2.99.18" evidence="15"/>
<evidence type="ECO:0000256" key="9">
    <source>
        <dbReference type="ARBA" id="ARBA00023125"/>
    </source>
</evidence>
<keyword evidence="13 15" id="KW-0326">Glycosidase</keyword>
<evidence type="ECO:0000256" key="12">
    <source>
        <dbReference type="ARBA" id="ARBA00023268"/>
    </source>
</evidence>
<feature type="binding site" evidence="15">
    <location>
        <position position="153"/>
    </location>
    <ligand>
        <name>DNA</name>
        <dbReference type="ChEBI" id="CHEBI:16991"/>
    </ligand>
</feature>
<dbReference type="HAMAP" id="MF_00103">
    <property type="entry name" value="Fapy_DNA_glycosyl"/>
    <property type="match status" value="1"/>
</dbReference>
<evidence type="ECO:0000259" key="17">
    <source>
        <dbReference type="PROSITE" id="PS51068"/>
    </source>
</evidence>
<proteinExistence type="inferred from homology"/>
<sequence>MPELPEVETTKNGIAPHILNQTIERIDIRQPKLRWPIPDDVPTKLPGQVVHSVTRRGKYIGVQTDAGTLIIHLGMSGSLYFVAPETPPMFHDHVDIHFAGLNKVLRYTDPRRFGAMLWQEGDWQTHELIAHLGPEPLTDAFNIDYLYEKAKGRKQAIKQFIMDSKIVVGVGNIYANEALFMAGIRPTHAAGNISKARLAVFVDCIKTVLAAAIAQGGTTLKDFVSGEGKPGYFKQELKVYGRAEQPCVTCQAPLKEIRQGQRSTVYCAHCQK</sequence>
<dbReference type="Gene3D" id="1.10.8.50">
    <property type="match status" value="1"/>
</dbReference>
<dbReference type="Gene3D" id="3.20.190.10">
    <property type="entry name" value="MutM-like, N-terminal"/>
    <property type="match status" value="1"/>
</dbReference>
<reference evidence="19" key="1">
    <citation type="submission" date="2015-08" db="EMBL/GenBank/DDBJ databases">
        <authorList>
            <person name="Varghese N."/>
        </authorList>
    </citation>
    <scope>NUCLEOTIDE SEQUENCE [LARGE SCALE GENOMIC DNA]</scope>
    <source>
        <strain evidence="19">JCM 18476</strain>
    </source>
</reference>
<keyword evidence="12 15" id="KW-0511">Multifunctional enzyme</keyword>
<evidence type="ECO:0000313" key="18">
    <source>
        <dbReference type="EMBL" id="CUB05418.1"/>
    </source>
</evidence>
<dbReference type="PROSITE" id="PS51066">
    <property type="entry name" value="ZF_FPG_2"/>
    <property type="match status" value="1"/>
</dbReference>
<evidence type="ECO:0000256" key="2">
    <source>
        <dbReference type="ARBA" id="ARBA00009409"/>
    </source>
</evidence>
<dbReference type="SMART" id="SM00898">
    <property type="entry name" value="Fapy_DNA_glyco"/>
    <property type="match status" value="1"/>
</dbReference>
<keyword evidence="7 15" id="KW-0378">Hydrolase</keyword>
<dbReference type="NCBIfam" id="TIGR00577">
    <property type="entry name" value="fpg"/>
    <property type="match status" value="1"/>
</dbReference>
<dbReference type="InterPro" id="IPR010663">
    <property type="entry name" value="Znf_FPG/IleRS"/>
</dbReference>